<proteinExistence type="predicted"/>
<evidence type="ECO:0000256" key="1">
    <source>
        <dbReference type="SAM" id="Phobius"/>
    </source>
</evidence>
<keyword evidence="1" id="KW-0812">Transmembrane</keyword>
<keyword evidence="1" id="KW-1133">Transmembrane helix</keyword>
<name>A0ABR0R316_GOSAR</name>
<accession>A0ABR0R316</accession>
<evidence type="ECO:0000313" key="3">
    <source>
        <dbReference type="Proteomes" id="UP001358586"/>
    </source>
</evidence>
<keyword evidence="3" id="KW-1185">Reference proteome</keyword>
<sequence>MHHSSTKNLGLIPPCLLAMIFGIWYNPIVENNFCITPTKPVIDTIVYEFYASLKDKENCKQWGEMITHVIVQGKEVSIALHEICRYYNVSYYAYDHFET</sequence>
<feature type="transmembrane region" description="Helical" evidence="1">
    <location>
        <begin position="9"/>
        <end position="25"/>
    </location>
</feature>
<reference evidence="2 3" key="1">
    <citation type="submission" date="2023-03" db="EMBL/GenBank/DDBJ databases">
        <title>WGS of Gossypium arboreum.</title>
        <authorList>
            <person name="Yu D."/>
        </authorList>
    </citation>
    <scope>NUCLEOTIDE SEQUENCE [LARGE SCALE GENOMIC DNA]</scope>
    <source>
        <tissue evidence="2">Leaf</tissue>
    </source>
</reference>
<dbReference type="Proteomes" id="UP001358586">
    <property type="component" value="Chromosome 1"/>
</dbReference>
<evidence type="ECO:0000313" key="2">
    <source>
        <dbReference type="EMBL" id="KAK5845512.1"/>
    </source>
</evidence>
<gene>
    <name evidence="2" type="ORF">PVK06_001703</name>
</gene>
<comment type="caution">
    <text evidence="2">The sequence shown here is derived from an EMBL/GenBank/DDBJ whole genome shotgun (WGS) entry which is preliminary data.</text>
</comment>
<keyword evidence="1" id="KW-0472">Membrane</keyword>
<organism evidence="2 3">
    <name type="scientific">Gossypium arboreum</name>
    <name type="common">Tree cotton</name>
    <name type="synonym">Gossypium nanking</name>
    <dbReference type="NCBI Taxonomy" id="29729"/>
    <lineage>
        <taxon>Eukaryota</taxon>
        <taxon>Viridiplantae</taxon>
        <taxon>Streptophyta</taxon>
        <taxon>Embryophyta</taxon>
        <taxon>Tracheophyta</taxon>
        <taxon>Spermatophyta</taxon>
        <taxon>Magnoliopsida</taxon>
        <taxon>eudicotyledons</taxon>
        <taxon>Gunneridae</taxon>
        <taxon>Pentapetalae</taxon>
        <taxon>rosids</taxon>
        <taxon>malvids</taxon>
        <taxon>Malvales</taxon>
        <taxon>Malvaceae</taxon>
        <taxon>Malvoideae</taxon>
        <taxon>Gossypium</taxon>
    </lineage>
</organism>
<dbReference type="EMBL" id="JARKNE010000001">
    <property type="protein sequence ID" value="KAK5845512.1"/>
    <property type="molecule type" value="Genomic_DNA"/>
</dbReference>
<protein>
    <submittedName>
        <fullName evidence="2">Uncharacterized protein</fullName>
    </submittedName>
</protein>